<evidence type="ECO:0000259" key="3">
    <source>
        <dbReference type="PROSITE" id="PS52004"/>
    </source>
</evidence>
<proteinExistence type="predicted"/>
<dbReference type="InterPro" id="IPR050091">
    <property type="entry name" value="PKS_NRPS_Biosynth_Enz"/>
</dbReference>
<sequence>MKYPLTVGLALPLGGFNRKGSFFDRVSDFDAGYFGISPREAEYIDPQHRLLLETVQQALTDAGLQASALRGSDTAVFIGISASDYALVSGDRVSAYSGLGNAHSIAANRISYLYDFKGPSVRH</sequence>
<feature type="domain" description="Ketosynthase family 3 (KS3)" evidence="3">
    <location>
        <begin position="1"/>
        <end position="123"/>
    </location>
</feature>
<dbReference type="AlphaFoldDB" id="A0A2X4U0S4"/>
<dbReference type="PROSITE" id="PS52004">
    <property type="entry name" value="KS3_2"/>
    <property type="match status" value="1"/>
</dbReference>
<gene>
    <name evidence="4" type="primary">eryA</name>
    <name evidence="4" type="ORF">NCTC12961_01421</name>
</gene>
<keyword evidence="1" id="KW-0596">Phosphopantetheine</keyword>
<dbReference type="SUPFAM" id="SSF53901">
    <property type="entry name" value="Thiolase-like"/>
    <property type="match status" value="1"/>
</dbReference>
<dbReference type="EMBL" id="LS483469">
    <property type="protein sequence ID" value="SQI33386.1"/>
    <property type="molecule type" value="Genomic_DNA"/>
</dbReference>
<dbReference type="GO" id="GO:0047879">
    <property type="term" value="F:erythronolide synthase activity"/>
    <property type="evidence" value="ECO:0007669"/>
    <property type="project" value="UniProtKB-EC"/>
</dbReference>
<reference evidence="4 5" key="1">
    <citation type="submission" date="2018-06" db="EMBL/GenBank/DDBJ databases">
        <authorList>
            <consortium name="Pathogen Informatics"/>
            <person name="Doyle S."/>
        </authorList>
    </citation>
    <scope>NUCLEOTIDE SEQUENCE [LARGE SCALE GENOMIC DNA]</scope>
    <source>
        <strain evidence="4 5">NCTC12961</strain>
    </source>
</reference>
<dbReference type="PANTHER" id="PTHR43775">
    <property type="entry name" value="FATTY ACID SYNTHASE"/>
    <property type="match status" value="1"/>
</dbReference>
<dbReference type="GO" id="GO:0004312">
    <property type="term" value="F:fatty acid synthase activity"/>
    <property type="evidence" value="ECO:0007669"/>
    <property type="project" value="TreeGrafter"/>
</dbReference>
<dbReference type="InterPro" id="IPR016039">
    <property type="entry name" value="Thiolase-like"/>
</dbReference>
<dbReference type="InterPro" id="IPR020841">
    <property type="entry name" value="PKS_Beta-ketoAc_synthase_dom"/>
</dbReference>
<keyword evidence="4" id="KW-0012">Acyltransferase</keyword>
<keyword evidence="4" id="KW-0808">Transferase</keyword>
<evidence type="ECO:0000256" key="1">
    <source>
        <dbReference type="ARBA" id="ARBA00022450"/>
    </source>
</evidence>
<evidence type="ECO:0000313" key="5">
    <source>
        <dbReference type="Proteomes" id="UP000248897"/>
    </source>
</evidence>
<accession>A0A2X4U0S4</accession>
<evidence type="ECO:0000313" key="4">
    <source>
        <dbReference type="EMBL" id="SQI33386.1"/>
    </source>
</evidence>
<keyword evidence="2" id="KW-0597">Phosphoprotein</keyword>
<dbReference type="InterPro" id="IPR014030">
    <property type="entry name" value="Ketoacyl_synth_N"/>
</dbReference>
<dbReference type="EC" id="2.3.1.94" evidence="4"/>
<protein>
    <submittedName>
        <fullName evidence="4">Erythronolide synthase, modules 3 and 4</fullName>
        <ecNumber evidence="4">2.3.1.94</ecNumber>
    </submittedName>
</protein>
<organism evidence="4 5">
    <name type="scientific">Serratia plymuthica</name>
    <dbReference type="NCBI Taxonomy" id="82996"/>
    <lineage>
        <taxon>Bacteria</taxon>
        <taxon>Pseudomonadati</taxon>
        <taxon>Pseudomonadota</taxon>
        <taxon>Gammaproteobacteria</taxon>
        <taxon>Enterobacterales</taxon>
        <taxon>Yersiniaceae</taxon>
        <taxon>Serratia</taxon>
    </lineage>
</organism>
<dbReference type="PANTHER" id="PTHR43775:SF37">
    <property type="entry name" value="SI:DKEY-61P9.11"/>
    <property type="match status" value="1"/>
</dbReference>
<dbReference type="Gene3D" id="3.40.47.10">
    <property type="match status" value="1"/>
</dbReference>
<dbReference type="Proteomes" id="UP000248897">
    <property type="component" value="Chromosome 1"/>
</dbReference>
<evidence type="ECO:0000256" key="2">
    <source>
        <dbReference type="ARBA" id="ARBA00022553"/>
    </source>
</evidence>
<name>A0A2X4U0S4_SERPL</name>
<dbReference type="Pfam" id="PF00109">
    <property type="entry name" value="ketoacyl-synt"/>
    <property type="match status" value="1"/>
</dbReference>
<dbReference type="GO" id="GO:0006633">
    <property type="term" value="P:fatty acid biosynthetic process"/>
    <property type="evidence" value="ECO:0007669"/>
    <property type="project" value="TreeGrafter"/>
</dbReference>